<dbReference type="EMBL" id="CP012333">
    <property type="protein sequence ID" value="AKU93380.1"/>
    <property type="molecule type" value="Genomic_DNA"/>
</dbReference>
<keyword evidence="2" id="KW-1185">Reference proteome</keyword>
<gene>
    <name evidence="1" type="ORF">AKJ09_00044</name>
</gene>
<dbReference type="KEGG" id="llu:AKJ09_00044"/>
<proteinExistence type="predicted"/>
<dbReference type="Proteomes" id="UP000064967">
    <property type="component" value="Chromosome"/>
</dbReference>
<dbReference type="STRING" id="1391654.AKJ09_00044"/>
<organism evidence="1 2">
    <name type="scientific">Labilithrix luteola</name>
    <dbReference type="NCBI Taxonomy" id="1391654"/>
    <lineage>
        <taxon>Bacteria</taxon>
        <taxon>Pseudomonadati</taxon>
        <taxon>Myxococcota</taxon>
        <taxon>Polyangia</taxon>
        <taxon>Polyangiales</taxon>
        <taxon>Labilitrichaceae</taxon>
        <taxon>Labilithrix</taxon>
    </lineage>
</organism>
<sequence>MSPEDLCNYATVMREHGITEFSGDGISIKLGKAPVKPLPPVDPDAPKPAPKKSAYDQLLFAATEGLPPDDE</sequence>
<dbReference type="RefSeq" id="WP_146644951.1">
    <property type="nucleotide sequence ID" value="NZ_CP012333.1"/>
</dbReference>
<protein>
    <submittedName>
        <fullName evidence="1">Uncharacterized protein</fullName>
    </submittedName>
</protein>
<accession>A0A0K1PIN2</accession>
<evidence type="ECO:0000313" key="2">
    <source>
        <dbReference type="Proteomes" id="UP000064967"/>
    </source>
</evidence>
<evidence type="ECO:0000313" key="1">
    <source>
        <dbReference type="EMBL" id="AKU93380.1"/>
    </source>
</evidence>
<dbReference type="AlphaFoldDB" id="A0A0K1PIN2"/>
<reference evidence="1 2" key="1">
    <citation type="submission" date="2015-08" db="EMBL/GenBank/DDBJ databases">
        <authorList>
            <person name="Babu N.S."/>
            <person name="Beckwith C.J."/>
            <person name="Beseler K.G."/>
            <person name="Brison A."/>
            <person name="Carone J.V."/>
            <person name="Caskin T.P."/>
            <person name="Diamond M."/>
            <person name="Durham M.E."/>
            <person name="Foxe J.M."/>
            <person name="Go M."/>
            <person name="Henderson B.A."/>
            <person name="Jones I.B."/>
            <person name="McGettigan J.A."/>
            <person name="Micheletti S.J."/>
            <person name="Nasrallah M.E."/>
            <person name="Ortiz D."/>
            <person name="Piller C.R."/>
            <person name="Privatt S.R."/>
            <person name="Schneider S.L."/>
            <person name="Sharp S."/>
            <person name="Smith T.C."/>
            <person name="Stanton J.D."/>
            <person name="Ullery H.E."/>
            <person name="Wilson R.J."/>
            <person name="Serrano M.G."/>
            <person name="Buck G."/>
            <person name="Lee V."/>
            <person name="Wang Y."/>
            <person name="Carvalho R."/>
            <person name="Voegtly L."/>
            <person name="Shi R."/>
            <person name="Duckworth R."/>
            <person name="Johnson A."/>
            <person name="Loviza R."/>
            <person name="Walstead R."/>
            <person name="Shah Z."/>
            <person name="Kiflezghi M."/>
            <person name="Wade K."/>
            <person name="Ball S.L."/>
            <person name="Bradley K.W."/>
            <person name="Asai D.J."/>
            <person name="Bowman C.A."/>
            <person name="Russell D.A."/>
            <person name="Pope W.H."/>
            <person name="Jacobs-Sera D."/>
            <person name="Hendrix R.W."/>
            <person name="Hatfull G.F."/>
        </authorList>
    </citation>
    <scope>NUCLEOTIDE SEQUENCE [LARGE SCALE GENOMIC DNA]</scope>
    <source>
        <strain evidence="1 2">DSM 27648</strain>
    </source>
</reference>
<name>A0A0K1PIN2_9BACT</name>